<evidence type="ECO:0000256" key="7">
    <source>
        <dbReference type="SAM" id="MobiDB-lite"/>
    </source>
</evidence>
<accession>A0A3M7HIR4</accession>
<sequence>MAQIHEGDAAELHARMHDEAAPVNDDHKRSFDMTGGSLPVAEKGDLQDVDIQVGETEEGEEPNEYEKKTLRRIGDKFPKKAYLVALVELCERFTCTTTVVKVFPGNLTDPFYLRTVQNYINNKPDGTDGTPGLGLGHAGATGLNVFFQFFCYITPILGAIVADQYIGRYKAILLFAGIYWVGLIILWTTALPMAIQDGSSLGGYIAAIIIIGFGTGGIKSNIAPLIVDQYDRRVMAVTTLKETGERVILDPAITFQRIYMMFYACINVGCLSLLATPFMEKYCGFWTAFLMCWLMFCVAVGVLVFCKNRYVVRPPQGSVITDSFKALGLMIANFNTDAPKPSWRSANGKTKIVPWNDHFIDELKRALRACKVFCFYPIFWVCYGQFSSNFVSQAAQMKGHGMPNDLMQNFDPISIIVFIPILDKIVYPALRKARVELKPIARITIGFCLAGLCLAYAAIVQHIIYSAGPCYKNPLDCPAGTAADGKSLPNNVHIAVQTPAYVFIGLAEIFISVTGLEYAYTKAPTSMKSFIQSLYLFTSAIGSALNEALVPATGDPDIMWMYTGIACASVIVAAIFWLTFHHYDAQEEEMNKLDAHDSFLAKPGDEEKDTASRTVSTS</sequence>
<dbReference type="PANTHER" id="PTHR11654">
    <property type="entry name" value="OLIGOPEPTIDE TRANSPORTER-RELATED"/>
    <property type="match status" value="1"/>
</dbReference>
<gene>
    <name evidence="9" type="ORF">D0860_02601</name>
</gene>
<feature type="transmembrane region" description="Helical" evidence="8">
    <location>
        <begin position="412"/>
        <end position="430"/>
    </location>
</feature>
<dbReference type="Pfam" id="PF00854">
    <property type="entry name" value="PTR2"/>
    <property type="match status" value="1"/>
</dbReference>
<feature type="transmembrane region" description="Helical" evidence="8">
    <location>
        <begin position="373"/>
        <end position="392"/>
    </location>
</feature>
<evidence type="ECO:0000256" key="2">
    <source>
        <dbReference type="ARBA" id="ARBA00005982"/>
    </source>
</evidence>
<evidence type="ECO:0000256" key="3">
    <source>
        <dbReference type="ARBA" id="ARBA00022448"/>
    </source>
</evidence>
<feature type="transmembrane region" description="Helical" evidence="8">
    <location>
        <begin position="285"/>
        <end position="306"/>
    </location>
</feature>
<protein>
    <recommendedName>
        <fullName evidence="11">Major facilitator superfamily (MFS) profile domain-containing protein</fullName>
    </recommendedName>
</protein>
<dbReference type="GO" id="GO:0071916">
    <property type="term" value="F:dipeptide transmembrane transporter activity"/>
    <property type="evidence" value="ECO:0007669"/>
    <property type="project" value="UniProtKB-ARBA"/>
</dbReference>
<dbReference type="EMBL" id="QWIS01000036">
    <property type="protein sequence ID" value="RMZ13320.1"/>
    <property type="molecule type" value="Genomic_DNA"/>
</dbReference>
<feature type="transmembrane region" description="Helical" evidence="8">
    <location>
        <begin position="558"/>
        <end position="580"/>
    </location>
</feature>
<dbReference type="Proteomes" id="UP000280598">
    <property type="component" value="Unassembled WGS sequence"/>
</dbReference>
<comment type="caution">
    <text evidence="9">The sequence shown here is derived from an EMBL/GenBank/DDBJ whole genome shotgun (WGS) entry which is preliminary data.</text>
</comment>
<evidence type="ECO:0000256" key="5">
    <source>
        <dbReference type="ARBA" id="ARBA00022989"/>
    </source>
</evidence>
<evidence type="ECO:0000256" key="8">
    <source>
        <dbReference type="SAM" id="Phobius"/>
    </source>
</evidence>
<comment type="similarity">
    <text evidence="2">Belongs to the major facilitator superfamily. Proton-dependent oligopeptide transporter (POT/PTR) (TC 2.A.17) family.</text>
</comment>
<evidence type="ECO:0000256" key="1">
    <source>
        <dbReference type="ARBA" id="ARBA00004141"/>
    </source>
</evidence>
<evidence type="ECO:0000256" key="4">
    <source>
        <dbReference type="ARBA" id="ARBA00022692"/>
    </source>
</evidence>
<dbReference type="SUPFAM" id="SSF103473">
    <property type="entry name" value="MFS general substrate transporter"/>
    <property type="match status" value="1"/>
</dbReference>
<keyword evidence="6 8" id="KW-0472">Membrane</keyword>
<evidence type="ECO:0000313" key="10">
    <source>
        <dbReference type="Proteomes" id="UP000280598"/>
    </source>
</evidence>
<comment type="subcellular location">
    <subcellularLocation>
        <location evidence="1">Membrane</location>
        <topology evidence="1">Multi-pass membrane protein</topology>
    </subcellularLocation>
</comment>
<proteinExistence type="inferred from homology"/>
<feature type="transmembrane region" description="Helical" evidence="8">
    <location>
        <begin position="500"/>
        <end position="521"/>
    </location>
</feature>
<dbReference type="AlphaFoldDB" id="A0A3M7HIR4"/>
<evidence type="ECO:0000256" key="6">
    <source>
        <dbReference type="ARBA" id="ARBA00023136"/>
    </source>
</evidence>
<dbReference type="FunFam" id="1.20.1250.20:FF:000085">
    <property type="entry name" value="MFS peptide transporter Ptr2"/>
    <property type="match status" value="1"/>
</dbReference>
<name>A0A3M7HIR4_HORWE</name>
<feature type="transmembrane region" description="Helical" evidence="8">
    <location>
        <begin position="201"/>
        <end position="227"/>
    </location>
</feature>
<feature type="transmembrane region" description="Helical" evidence="8">
    <location>
        <begin position="533"/>
        <end position="552"/>
    </location>
</feature>
<feature type="transmembrane region" description="Helical" evidence="8">
    <location>
        <begin position="258"/>
        <end position="279"/>
    </location>
</feature>
<feature type="region of interest" description="Disordered" evidence="7">
    <location>
        <begin position="1"/>
        <end position="48"/>
    </location>
</feature>
<keyword evidence="3" id="KW-0813">Transport</keyword>
<feature type="transmembrane region" description="Helical" evidence="8">
    <location>
        <begin position="145"/>
        <end position="166"/>
    </location>
</feature>
<evidence type="ECO:0000313" key="9">
    <source>
        <dbReference type="EMBL" id="RMZ13320.1"/>
    </source>
</evidence>
<dbReference type="GO" id="GO:0005886">
    <property type="term" value="C:plasma membrane"/>
    <property type="evidence" value="ECO:0007669"/>
    <property type="project" value="UniProtKB-ARBA"/>
</dbReference>
<dbReference type="PROSITE" id="PS01022">
    <property type="entry name" value="PTR2_1"/>
    <property type="match status" value="1"/>
</dbReference>
<dbReference type="InterPro" id="IPR036259">
    <property type="entry name" value="MFS_trans_sf"/>
</dbReference>
<dbReference type="Gene3D" id="1.20.1250.20">
    <property type="entry name" value="MFS general substrate transporter like domains"/>
    <property type="match status" value="1"/>
</dbReference>
<feature type="compositionally biased region" description="Basic and acidic residues" evidence="7">
    <location>
        <begin position="1"/>
        <end position="31"/>
    </location>
</feature>
<feature type="transmembrane region" description="Helical" evidence="8">
    <location>
        <begin position="442"/>
        <end position="465"/>
    </location>
</feature>
<feature type="transmembrane region" description="Helical" evidence="8">
    <location>
        <begin position="173"/>
        <end position="195"/>
    </location>
</feature>
<dbReference type="VEuPathDB" id="FungiDB:BTJ68_08531"/>
<dbReference type="InterPro" id="IPR000109">
    <property type="entry name" value="POT_fam"/>
</dbReference>
<evidence type="ECO:0008006" key="11">
    <source>
        <dbReference type="Google" id="ProtNLM"/>
    </source>
</evidence>
<keyword evidence="5 8" id="KW-1133">Transmembrane helix</keyword>
<reference evidence="9 10" key="1">
    <citation type="journal article" date="2018" name="BMC Genomics">
        <title>Genomic evidence for intraspecific hybridization in a clonal and extremely halotolerant yeast.</title>
        <authorList>
            <person name="Gostincar C."/>
            <person name="Stajich J.E."/>
            <person name="Zupancic J."/>
            <person name="Zalar P."/>
            <person name="Gunde-Cimerman N."/>
        </authorList>
    </citation>
    <scope>NUCLEOTIDE SEQUENCE [LARGE SCALE GENOMIC DNA]</scope>
    <source>
        <strain evidence="9 10">EXF-562</strain>
    </source>
</reference>
<keyword evidence="4 8" id="KW-0812">Transmembrane</keyword>
<organism evidence="9 10">
    <name type="scientific">Hortaea werneckii</name>
    <name type="common">Black yeast</name>
    <name type="synonym">Cladosporium werneckii</name>
    <dbReference type="NCBI Taxonomy" id="91943"/>
    <lineage>
        <taxon>Eukaryota</taxon>
        <taxon>Fungi</taxon>
        <taxon>Dikarya</taxon>
        <taxon>Ascomycota</taxon>
        <taxon>Pezizomycotina</taxon>
        <taxon>Dothideomycetes</taxon>
        <taxon>Dothideomycetidae</taxon>
        <taxon>Mycosphaerellales</taxon>
        <taxon>Teratosphaeriaceae</taxon>
        <taxon>Hortaea</taxon>
    </lineage>
</organism>
<dbReference type="InterPro" id="IPR018456">
    <property type="entry name" value="PTR2_symporter_CS"/>
</dbReference>